<reference evidence="2" key="1">
    <citation type="submission" date="2023-07" db="EMBL/GenBank/DDBJ databases">
        <title>Genome content predicts the carbon catabolic preferences of heterotrophic bacteria.</title>
        <authorList>
            <person name="Gralka M."/>
        </authorList>
    </citation>
    <scope>NUCLEOTIDE SEQUENCE</scope>
    <source>
        <strain evidence="2">4G09</strain>
    </source>
</reference>
<dbReference type="Proteomes" id="UP001177212">
    <property type="component" value="Unassembled WGS sequence"/>
</dbReference>
<dbReference type="EMBL" id="JAUYVT010000020">
    <property type="protein sequence ID" value="MDP2566455.1"/>
    <property type="molecule type" value="Genomic_DNA"/>
</dbReference>
<keyword evidence="1" id="KW-1133">Transmembrane helix</keyword>
<protein>
    <submittedName>
        <fullName evidence="2">Uncharacterized protein</fullName>
    </submittedName>
</protein>
<evidence type="ECO:0000313" key="2">
    <source>
        <dbReference type="EMBL" id="MDP2566455.1"/>
    </source>
</evidence>
<organism evidence="2 3">
    <name type="scientific">Pseudoalteromonas marina</name>
    <dbReference type="NCBI Taxonomy" id="267375"/>
    <lineage>
        <taxon>Bacteria</taxon>
        <taxon>Pseudomonadati</taxon>
        <taxon>Pseudomonadota</taxon>
        <taxon>Gammaproteobacteria</taxon>
        <taxon>Alteromonadales</taxon>
        <taxon>Pseudoalteromonadaceae</taxon>
        <taxon>Pseudoalteromonas</taxon>
    </lineage>
</organism>
<name>A0ABT9FI23_9GAMM</name>
<feature type="transmembrane region" description="Helical" evidence="1">
    <location>
        <begin position="12"/>
        <end position="29"/>
    </location>
</feature>
<keyword evidence="3" id="KW-1185">Reference proteome</keyword>
<evidence type="ECO:0000313" key="3">
    <source>
        <dbReference type="Proteomes" id="UP001177212"/>
    </source>
</evidence>
<feature type="transmembrane region" description="Helical" evidence="1">
    <location>
        <begin position="35"/>
        <end position="53"/>
    </location>
</feature>
<sequence length="72" mass="8342">MSNLTRKERVKLLFECFLIGAVIAVYFLGAALAKSYLLAFFGVIITFFGWQQFKTRFTPLLEYLNQQKQQGN</sequence>
<proteinExistence type="predicted"/>
<dbReference type="RefSeq" id="WP_305473087.1">
    <property type="nucleotide sequence ID" value="NZ_JAUYVT010000020.1"/>
</dbReference>
<keyword evidence="1" id="KW-0812">Transmembrane</keyword>
<evidence type="ECO:0000256" key="1">
    <source>
        <dbReference type="SAM" id="Phobius"/>
    </source>
</evidence>
<gene>
    <name evidence="2" type="ORF">Q8W34_17545</name>
</gene>
<accession>A0ABT9FI23</accession>
<comment type="caution">
    <text evidence="2">The sequence shown here is derived from an EMBL/GenBank/DDBJ whole genome shotgun (WGS) entry which is preliminary data.</text>
</comment>
<keyword evidence="1" id="KW-0472">Membrane</keyword>